<dbReference type="Pfam" id="PF13561">
    <property type="entry name" value="adh_short_C2"/>
    <property type="match status" value="1"/>
</dbReference>
<comment type="similarity">
    <text evidence="1">Belongs to the short-chain dehydrogenases/reductases (SDR) family.</text>
</comment>
<organism evidence="3">
    <name type="scientific">freshwater metagenome</name>
    <dbReference type="NCBI Taxonomy" id="449393"/>
    <lineage>
        <taxon>unclassified sequences</taxon>
        <taxon>metagenomes</taxon>
        <taxon>ecological metagenomes</taxon>
    </lineage>
</organism>
<proteinExistence type="inferred from homology"/>
<protein>
    <submittedName>
        <fullName evidence="3">Unannotated protein</fullName>
    </submittedName>
</protein>
<dbReference type="GO" id="GO:0016491">
    <property type="term" value="F:oxidoreductase activity"/>
    <property type="evidence" value="ECO:0007669"/>
    <property type="project" value="UniProtKB-KW"/>
</dbReference>
<evidence type="ECO:0000256" key="1">
    <source>
        <dbReference type="ARBA" id="ARBA00006484"/>
    </source>
</evidence>
<gene>
    <name evidence="3" type="ORF">UFOPK2786_00028</name>
</gene>
<dbReference type="PANTHER" id="PTHR43943">
    <property type="entry name" value="DEHYDROGENASE/REDUCTASE (SDR FAMILY) MEMBER 4"/>
    <property type="match status" value="1"/>
</dbReference>
<dbReference type="InterPro" id="IPR002347">
    <property type="entry name" value="SDR_fam"/>
</dbReference>
<dbReference type="InterPro" id="IPR036291">
    <property type="entry name" value="NAD(P)-bd_dom_sf"/>
</dbReference>
<evidence type="ECO:0000313" key="3">
    <source>
        <dbReference type="EMBL" id="CAB4728396.1"/>
    </source>
</evidence>
<evidence type="ECO:0000256" key="2">
    <source>
        <dbReference type="ARBA" id="ARBA00023002"/>
    </source>
</evidence>
<reference evidence="3" key="1">
    <citation type="submission" date="2020-05" db="EMBL/GenBank/DDBJ databases">
        <authorList>
            <person name="Chiriac C."/>
            <person name="Salcher M."/>
            <person name="Ghai R."/>
            <person name="Kavagutti S V."/>
        </authorList>
    </citation>
    <scope>NUCLEOTIDE SEQUENCE</scope>
</reference>
<dbReference type="EMBL" id="CAEZYW010000002">
    <property type="protein sequence ID" value="CAB4728396.1"/>
    <property type="molecule type" value="Genomic_DNA"/>
</dbReference>
<name>A0A6J6S0V8_9ZZZZ</name>
<dbReference type="PRINTS" id="PR00081">
    <property type="entry name" value="GDHRDH"/>
</dbReference>
<dbReference type="PANTHER" id="PTHR43943:SF17">
    <property type="entry name" value="3-PHENYLPROPIONATE-DIHYDRODIOL_CINNAMIC ACID-DIHYDRODIOL DEHYDROGENASE"/>
    <property type="match status" value="1"/>
</dbReference>
<accession>A0A6J6S0V8</accession>
<dbReference type="AlphaFoldDB" id="A0A6J6S0V8"/>
<dbReference type="SUPFAM" id="SSF51735">
    <property type="entry name" value="NAD(P)-binding Rossmann-fold domains"/>
    <property type="match status" value="1"/>
</dbReference>
<dbReference type="Gene3D" id="3.40.50.720">
    <property type="entry name" value="NAD(P)-binding Rossmann-like Domain"/>
    <property type="match status" value="1"/>
</dbReference>
<sequence>MNQAHAGRCYIVTGGSRGLGYATAQVLVNEGARVLLVARDADRLESSVTALGAGAIGVQGDLADPQLAGEIVAKAIAEFGRLDGAFVSVGGPAPGSVLSTTDDAWRLAFESIFVGALRLVREVCGSLEPGGAIGLVLSSSAKEVLPGLTISNGLRPGLAMLIKDLADEVGPRGIRVIGLLPGRIATDRIAEIDAAAGPESRQRSEDRIPLRRYGSPDEFGVVAAFMLSEQASYVTGCLIPIDGGLLRTP</sequence>
<keyword evidence="2" id="KW-0560">Oxidoreductase</keyword>